<evidence type="ECO:0000313" key="2">
    <source>
        <dbReference type="Proteomes" id="UP000827872"/>
    </source>
</evidence>
<gene>
    <name evidence="1" type="ORF">K3G42_019186</name>
</gene>
<organism evidence="1 2">
    <name type="scientific">Sphaerodactylus townsendi</name>
    <dbReference type="NCBI Taxonomy" id="933632"/>
    <lineage>
        <taxon>Eukaryota</taxon>
        <taxon>Metazoa</taxon>
        <taxon>Chordata</taxon>
        <taxon>Craniata</taxon>
        <taxon>Vertebrata</taxon>
        <taxon>Euteleostomi</taxon>
        <taxon>Lepidosauria</taxon>
        <taxon>Squamata</taxon>
        <taxon>Bifurcata</taxon>
        <taxon>Gekkota</taxon>
        <taxon>Sphaerodactylidae</taxon>
        <taxon>Sphaerodactylus</taxon>
    </lineage>
</organism>
<accession>A0ACB8EQB4</accession>
<keyword evidence="2" id="KW-1185">Reference proteome</keyword>
<proteinExistence type="predicted"/>
<reference evidence="1" key="1">
    <citation type="submission" date="2021-08" db="EMBL/GenBank/DDBJ databases">
        <title>The first chromosome-level gecko genome reveals the dynamic sex chromosomes of Neotropical dwarf geckos (Sphaerodactylidae: Sphaerodactylus).</title>
        <authorList>
            <person name="Pinto B.J."/>
            <person name="Keating S.E."/>
            <person name="Gamble T."/>
        </authorList>
    </citation>
    <scope>NUCLEOTIDE SEQUENCE</scope>
    <source>
        <strain evidence="1">TG3544</strain>
    </source>
</reference>
<dbReference type="Proteomes" id="UP000827872">
    <property type="component" value="Linkage Group LG07"/>
</dbReference>
<dbReference type="EMBL" id="CM037620">
    <property type="protein sequence ID" value="KAH7994947.1"/>
    <property type="molecule type" value="Genomic_DNA"/>
</dbReference>
<protein>
    <submittedName>
        <fullName evidence="1">Uncharacterized protein</fullName>
    </submittedName>
</protein>
<sequence length="341" mass="39007">MFILFVFFKKSDLLSFRGKPSNLSLNTLTAVKAFKDARQKPARRISSEENKSEEQLTKQPEVTQHSNSGEHNQIFEQGKKRREQSVTDKRKKQNCKEEKQKTVDTEKKCPSTDSTLQTFEHHKLVPESQLEMTVHPERKKCPGALLYRAEDESDSDASNTAAEEEYFDDSTEERFYNQSSGPEESGGDDDDDFFIGKVKRMKKKGATDPSSLAKDKVKSMMVKNAKHPQSDSVQDPDVLLSHSNAKVKKLESIFYPSLSSSKQKSKNVKKTPRDHVSKQEIAVFGRKCPQKQLPKRAAIKQDLKRERVAQPLHPSWEASRKRREQTSQITAFQGKKIIFED</sequence>
<name>A0ACB8EQB4_9SAUR</name>
<comment type="caution">
    <text evidence="1">The sequence shown here is derived from an EMBL/GenBank/DDBJ whole genome shotgun (WGS) entry which is preliminary data.</text>
</comment>
<evidence type="ECO:0000313" key="1">
    <source>
        <dbReference type="EMBL" id="KAH7994947.1"/>
    </source>
</evidence>